<dbReference type="SUPFAM" id="SSF51126">
    <property type="entry name" value="Pectin lyase-like"/>
    <property type="match status" value="1"/>
</dbReference>
<organism evidence="3">
    <name type="scientific">uncultured Sulfurovum sp</name>
    <dbReference type="NCBI Taxonomy" id="269237"/>
    <lineage>
        <taxon>Bacteria</taxon>
        <taxon>Pseudomonadati</taxon>
        <taxon>Campylobacterota</taxon>
        <taxon>Epsilonproteobacteria</taxon>
        <taxon>Campylobacterales</taxon>
        <taxon>Sulfurovaceae</taxon>
        <taxon>Sulfurovum</taxon>
        <taxon>environmental samples</taxon>
    </lineage>
</organism>
<feature type="chain" id="PRO_5028040838" description="Right handed beta helix domain-containing protein" evidence="2">
    <location>
        <begin position="23"/>
        <end position="370"/>
    </location>
</feature>
<proteinExistence type="predicted"/>
<dbReference type="PANTHER" id="PTHR41339:SF1">
    <property type="entry name" value="SECRETED PROTEIN"/>
    <property type="match status" value="1"/>
</dbReference>
<feature type="region of interest" description="Disordered" evidence="1">
    <location>
        <begin position="341"/>
        <end position="370"/>
    </location>
</feature>
<name>A0A6S6SXV4_9BACT</name>
<evidence type="ECO:0000313" key="3">
    <source>
        <dbReference type="EMBL" id="CAA6809485.1"/>
    </source>
</evidence>
<dbReference type="InterPro" id="IPR011050">
    <property type="entry name" value="Pectin_lyase_fold/virulence"/>
</dbReference>
<feature type="signal peptide" evidence="2">
    <location>
        <begin position="1"/>
        <end position="22"/>
    </location>
</feature>
<dbReference type="AlphaFoldDB" id="A0A6S6SXV4"/>
<gene>
    <name evidence="3" type="ORF">HELGO_WM5135</name>
</gene>
<protein>
    <recommendedName>
        <fullName evidence="4">Right handed beta helix domain-containing protein</fullName>
    </recommendedName>
</protein>
<sequence>MKATNILLSAATAALLFTGCGGGSSSSSTTSTDTDTDTSVCSTYTIPSSTTLSGDITTCTQLTADKTWILDGLVAVKGTTLKIDAGTTIAGKDGTGDNTSYMIIDNDAQIMAEGTAASPIIFTSKTAVDGGTAAVGQWGGLTIIGQAGNDQVQAYEVNSAYAATDADLTHSSGILTHVQILNSGITMETDKEINGLSLVGVGSGTTIDNITVSRSDDDCVEAWGGTVNMSNISVSECTDDHFDIDDGYAGTVSNLTITQTSGNAAIEMSGTTAATFDGFTITQNSSVKEGGLFFKKDGIGGHFKNGTVTDNSSDGAGAIHSQGTATIANISFENVTLTGSSADNRFTDHDDGGNSADIETKFDAGSGNSK</sequence>
<reference evidence="3" key="1">
    <citation type="submission" date="2020-01" db="EMBL/GenBank/DDBJ databases">
        <authorList>
            <person name="Meier V. D."/>
            <person name="Meier V D."/>
        </authorList>
    </citation>
    <scope>NUCLEOTIDE SEQUENCE</scope>
    <source>
        <strain evidence="3">HLG_WM_MAG_06</strain>
    </source>
</reference>
<evidence type="ECO:0008006" key="4">
    <source>
        <dbReference type="Google" id="ProtNLM"/>
    </source>
</evidence>
<dbReference type="InterPro" id="IPR012334">
    <property type="entry name" value="Pectin_lyas_fold"/>
</dbReference>
<evidence type="ECO:0000256" key="1">
    <source>
        <dbReference type="SAM" id="MobiDB-lite"/>
    </source>
</evidence>
<dbReference type="PROSITE" id="PS51257">
    <property type="entry name" value="PROKAR_LIPOPROTEIN"/>
    <property type="match status" value="1"/>
</dbReference>
<feature type="compositionally biased region" description="Basic and acidic residues" evidence="1">
    <location>
        <begin position="345"/>
        <end position="362"/>
    </location>
</feature>
<evidence type="ECO:0000256" key="2">
    <source>
        <dbReference type="SAM" id="SignalP"/>
    </source>
</evidence>
<accession>A0A6S6SXV4</accession>
<keyword evidence="2" id="KW-0732">Signal</keyword>
<dbReference type="EMBL" id="CACVAP010000059">
    <property type="protein sequence ID" value="CAA6809485.1"/>
    <property type="molecule type" value="Genomic_DNA"/>
</dbReference>
<dbReference type="PANTHER" id="PTHR41339">
    <property type="entry name" value="LIPL48"/>
    <property type="match status" value="1"/>
</dbReference>
<dbReference type="Gene3D" id="2.160.20.10">
    <property type="entry name" value="Single-stranded right-handed beta-helix, Pectin lyase-like"/>
    <property type="match status" value="1"/>
</dbReference>